<evidence type="ECO:0000313" key="3">
    <source>
        <dbReference type="Proteomes" id="UP000481700"/>
    </source>
</evidence>
<dbReference type="Proteomes" id="UP000481700">
    <property type="component" value="Unassembled WGS sequence"/>
</dbReference>
<dbReference type="EMBL" id="VVZV01000030">
    <property type="protein sequence ID" value="KAA5315255.1"/>
    <property type="molecule type" value="Genomic_DNA"/>
</dbReference>
<evidence type="ECO:0000313" key="1">
    <source>
        <dbReference type="EMBL" id="KAA5315255.1"/>
    </source>
</evidence>
<evidence type="ECO:0000313" key="4">
    <source>
        <dbReference type="Proteomes" id="UP000500949"/>
    </source>
</evidence>
<reference evidence="2 4" key="2">
    <citation type="submission" date="2019-11" db="EMBL/GenBank/DDBJ databases">
        <title>Complete genome sequence of Bacteroides dorei DSM 17855.</title>
        <authorList>
            <person name="Russell J.T."/>
        </authorList>
    </citation>
    <scope>NUCLEOTIDE SEQUENCE [LARGE SCALE GENOMIC DNA]</scope>
    <source>
        <strain evidence="2 4">DSM 17855</strain>
    </source>
</reference>
<proteinExistence type="predicted"/>
<dbReference type="AlphaFoldDB" id="A0A413GLR7"/>
<sequence>MVTFSSFDCGILMVQRCKFSGEPICQILEEQTGERVGSFGSSGQGPGEFIATEFIGKTEGDDTLYFVNLPSTVLLYAREEKSADSPMVNW</sequence>
<reference evidence="1 3" key="1">
    <citation type="journal article" date="2019" name="Nat. Med.">
        <title>A library of human gut bacterial isolates paired with longitudinal multiomics data enables mechanistic microbiome research.</title>
        <authorList>
            <person name="Poyet M."/>
            <person name="Groussin M."/>
            <person name="Gibbons S.M."/>
            <person name="Avila-Pacheco J."/>
            <person name="Jiang X."/>
            <person name="Kearney S.M."/>
            <person name="Perrotta A.R."/>
            <person name="Berdy B."/>
            <person name="Zhao S."/>
            <person name="Lieberman T.D."/>
            <person name="Swanson P.K."/>
            <person name="Smith M."/>
            <person name="Roesemann S."/>
            <person name="Alexander J.E."/>
            <person name="Rich S.A."/>
            <person name="Livny J."/>
            <person name="Vlamakis H."/>
            <person name="Clish C."/>
            <person name="Bullock K."/>
            <person name="Deik A."/>
            <person name="Scott J."/>
            <person name="Pierce K.A."/>
            <person name="Xavier R.J."/>
            <person name="Alm E.J."/>
        </authorList>
    </citation>
    <scope>NUCLEOTIDE SEQUENCE [LARGE SCALE GENOMIC DNA]</scope>
    <source>
        <strain evidence="1 3">BIOML-A25</strain>
    </source>
</reference>
<evidence type="ECO:0000313" key="2">
    <source>
        <dbReference type="EMBL" id="QJR78131.1"/>
    </source>
</evidence>
<protein>
    <submittedName>
        <fullName evidence="1">Uncharacterized protein</fullName>
    </submittedName>
</protein>
<accession>A0A413GLR7</accession>
<name>A0A413GLR7_9BACT</name>
<dbReference type="Proteomes" id="UP000500949">
    <property type="component" value="Chromosome"/>
</dbReference>
<organism evidence="1 3">
    <name type="scientific">Phocaeicola dorei</name>
    <dbReference type="NCBI Taxonomy" id="357276"/>
    <lineage>
        <taxon>Bacteria</taxon>
        <taxon>Pseudomonadati</taxon>
        <taxon>Bacteroidota</taxon>
        <taxon>Bacteroidia</taxon>
        <taxon>Bacteroidales</taxon>
        <taxon>Bacteroidaceae</taxon>
        <taxon>Phocaeicola</taxon>
    </lineage>
</organism>
<dbReference type="EMBL" id="CP046176">
    <property type="protein sequence ID" value="QJR78131.1"/>
    <property type="molecule type" value="Genomic_DNA"/>
</dbReference>
<gene>
    <name evidence="1" type="ORF">F2Z07_19830</name>
    <name evidence="2" type="ORF">GKD17_18005</name>
</gene>